<proteinExistence type="predicted"/>
<evidence type="ECO:0000313" key="1">
    <source>
        <dbReference type="EMBL" id="QGJ95033.1"/>
    </source>
</evidence>
<keyword evidence="2" id="KW-1185">Reference proteome</keyword>
<accession>A0A649VTZ9</accession>
<reference evidence="1 2" key="1">
    <citation type="submission" date="2019-10" db="EMBL/GenBank/DDBJ databases">
        <authorList>
            <person name="Garlena R.A."/>
            <person name="Russell D.A."/>
            <person name="Pope W.H."/>
            <person name="Jacobs-Sera D."/>
            <person name="Hatfull G.F."/>
        </authorList>
    </citation>
    <scope>NUCLEOTIDE SEQUENCE [LARGE SCALE GENOMIC DNA]</scope>
</reference>
<protein>
    <submittedName>
        <fullName evidence="1">Uncharacterized protein</fullName>
    </submittedName>
</protein>
<organism evidence="1 2">
    <name type="scientific">Gordonia phage Stormageddon</name>
    <dbReference type="NCBI Taxonomy" id="2656541"/>
    <lineage>
        <taxon>Viruses</taxon>
        <taxon>Duplodnaviria</taxon>
        <taxon>Heunggongvirae</taxon>
        <taxon>Uroviricota</taxon>
        <taxon>Caudoviricetes</taxon>
        <taxon>Stormageddonvirus</taxon>
        <taxon>Stormageddonvirus Stormageddon</taxon>
    </lineage>
</organism>
<dbReference type="KEGG" id="vg:64766880"/>
<dbReference type="GeneID" id="64766880"/>
<evidence type="ECO:0000313" key="2">
    <source>
        <dbReference type="Proteomes" id="UP000423065"/>
    </source>
</evidence>
<gene>
    <name evidence="1" type="primary">173</name>
    <name evidence="1" type="ORF">SEA_STORMAGEDDON_173</name>
</gene>
<dbReference type="EMBL" id="MN586040">
    <property type="protein sequence ID" value="QGJ95033.1"/>
    <property type="molecule type" value="Genomic_DNA"/>
</dbReference>
<sequence length="100" mass="11159">MSTATPPVGWYKCTPTQAWMLAVLQSEGEVHSNTDIGPAKRAANKRTARSLVDLGVATWSRPENGQHWKIIERRPKPLTRKGKKSDVPRAKVEITALVER</sequence>
<dbReference type="RefSeq" id="YP_010059648.1">
    <property type="nucleotide sequence ID" value="NC_054726.1"/>
</dbReference>
<name>A0A649VTZ9_9CAUD</name>
<dbReference type="Proteomes" id="UP000423065">
    <property type="component" value="Segment"/>
</dbReference>